<dbReference type="PROSITE" id="PS50897">
    <property type="entry name" value="CTLH"/>
    <property type="match status" value="1"/>
</dbReference>
<dbReference type="InterPro" id="IPR013144">
    <property type="entry name" value="CRA_dom"/>
</dbReference>
<keyword evidence="3" id="KW-1185">Reference proteome</keyword>
<gene>
    <name evidence="2" type="ORF">WH47_01462</name>
</gene>
<evidence type="ECO:0000313" key="3">
    <source>
        <dbReference type="Proteomes" id="UP000053825"/>
    </source>
</evidence>
<dbReference type="AlphaFoldDB" id="A0A0L7R099"/>
<dbReference type="SMART" id="SM00668">
    <property type="entry name" value="CTLH"/>
    <property type="match status" value="1"/>
</dbReference>
<protein>
    <submittedName>
        <fullName evidence="2">Ran-binding protein 9</fullName>
    </submittedName>
</protein>
<dbReference type="PANTHER" id="PTHR12864">
    <property type="entry name" value="RAN BINDING PROTEIN 9-RELATED"/>
    <property type="match status" value="1"/>
</dbReference>
<proteinExistence type="predicted"/>
<dbReference type="Pfam" id="PF10607">
    <property type="entry name" value="CTLH"/>
    <property type="match status" value="2"/>
</dbReference>
<dbReference type="InterPro" id="IPR050618">
    <property type="entry name" value="Ubq-SigPath_Reg"/>
</dbReference>
<evidence type="ECO:0000259" key="1">
    <source>
        <dbReference type="PROSITE" id="PS50897"/>
    </source>
</evidence>
<dbReference type="SMART" id="SM00757">
    <property type="entry name" value="CRA"/>
    <property type="match status" value="1"/>
</dbReference>
<dbReference type="STRING" id="597456.A0A0L7R099"/>
<dbReference type="Proteomes" id="UP000053825">
    <property type="component" value="Unassembled WGS sequence"/>
</dbReference>
<dbReference type="Pfam" id="PF08513">
    <property type="entry name" value="LisH"/>
    <property type="match status" value="1"/>
</dbReference>
<organism evidence="2 3">
    <name type="scientific">Habropoda laboriosa</name>
    <dbReference type="NCBI Taxonomy" id="597456"/>
    <lineage>
        <taxon>Eukaryota</taxon>
        <taxon>Metazoa</taxon>
        <taxon>Ecdysozoa</taxon>
        <taxon>Arthropoda</taxon>
        <taxon>Hexapoda</taxon>
        <taxon>Insecta</taxon>
        <taxon>Pterygota</taxon>
        <taxon>Neoptera</taxon>
        <taxon>Endopterygota</taxon>
        <taxon>Hymenoptera</taxon>
        <taxon>Apocrita</taxon>
        <taxon>Aculeata</taxon>
        <taxon>Apoidea</taxon>
        <taxon>Anthophila</taxon>
        <taxon>Apidae</taxon>
        <taxon>Habropoda</taxon>
    </lineage>
</organism>
<dbReference type="PROSITE" id="PS50896">
    <property type="entry name" value="LISH"/>
    <property type="match status" value="1"/>
</dbReference>
<name>A0A0L7R099_9HYME</name>
<dbReference type="OrthoDB" id="25503at2759"/>
<dbReference type="InterPro" id="IPR006594">
    <property type="entry name" value="LisH"/>
</dbReference>
<feature type="domain" description="CTLH" evidence="1">
    <location>
        <begin position="32"/>
        <end position="89"/>
    </location>
</feature>
<dbReference type="EMBL" id="KQ414670">
    <property type="protein sequence ID" value="KOC64294.1"/>
    <property type="molecule type" value="Genomic_DNA"/>
</dbReference>
<evidence type="ECO:0000313" key="2">
    <source>
        <dbReference type="EMBL" id="KOC64294.1"/>
    </source>
</evidence>
<reference evidence="2 3" key="1">
    <citation type="submission" date="2015-07" db="EMBL/GenBank/DDBJ databases">
        <title>The genome of Habropoda laboriosa.</title>
        <authorList>
            <person name="Pan H."/>
            <person name="Kapheim K."/>
        </authorList>
    </citation>
    <scope>NUCLEOTIDE SEQUENCE [LARGE SCALE GENOMIC DNA]</scope>
    <source>
        <strain evidence="2">0110345459</strain>
    </source>
</reference>
<dbReference type="InterPro" id="IPR024964">
    <property type="entry name" value="CTLH/CRA"/>
</dbReference>
<dbReference type="InterPro" id="IPR006595">
    <property type="entry name" value="CTLH_C"/>
</dbReference>
<accession>A0A0L7R099</accession>
<sequence>MVLTYLVHHGYCATAEAFANSTGEGFEEDLNSIKNRQKILKLVLAGRMGEAIELTSRLYPGVLERDPNLLFALKCRQFVEMVNGSDSEISQNSNVNQTSVIQSTKAYTKSSTNGNVEEMNMNNTMNGSTEQQLINGQIDNDVDMEENVMNGVKSNTENGYQNGDLSTNGYKYQNGEDVDMEINSVNHTQQQQNGSCSSENILNKNNKKQLCGGDKLAIEKMLEFGRQLHSQSLHLRQQHGKNESNKKMLQDAFSLLAYANPWNSPVGWQLDPQQRESVCARLNSAILESSNLPRRPPLEVAESHARELVRLMSHAGLGACGFAVVDNIIQY</sequence>